<organism evidence="1">
    <name type="scientific">viral metagenome</name>
    <dbReference type="NCBI Taxonomy" id="1070528"/>
    <lineage>
        <taxon>unclassified sequences</taxon>
        <taxon>metagenomes</taxon>
        <taxon>organismal metagenomes</taxon>
    </lineage>
</organism>
<protein>
    <submittedName>
        <fullName evidence="1">Uncharacterized protein</fullName>
    </submittedName>
</protein>
<sequence>MEIEHIYINKVKYCCPKIEDYIKMYRFIIWGEKKNEARLNAYSPNKIDWLHDVVNYCPFCGEKMEFIVDKSDFY</sequence>
<evidence type="ECO:0000313" key="1">
    <source>
        <dbReference type="EMBL" id="QJA48864.1"/>
    </source>
</evidence>
<dbReference type="EMBL" id="MT144106">
    <property type="protein sequence ID" value="QJA48864.1"/>
    <property type="molecule type" value="Genomic_DNA"/>
</dbReference>
<evidence type="ECO:0000313" key="2">
    <source>
        <dbReference type="EMBL" id="QJA75978.1"/>
    </source>
</evidence>
<accession>A0A6H1ZMT1</accession>
<name>A0A6H1ZMT1_9ZZZZ</name>
<dbReference type="AlphaFoldDB" id="A0A6H1ZMT1"/>
<proteinExistence type="predicted"/>
<dbReference type="EMBL" id="MT144974">
    <property type="protein sequence ID" value="QJI02100.1"/>
    <property type="molecule type" value="Genomic_DNA"/>
</dbReference>
<gene>
    <name evidence="2" type="ORF">MM415A01615_0005</name>
    <name evidence="3" type="ORF">MM415B02225_0015</name>
    <name evidence="1" type="ORF">TM448A01175_0019</name>
    <name evidence="4" type="ORF">TM448B02923_0013</name>
</gene>
<evidence type="ECO:0000313" key="4">
    <source>
        <dbReference type="EMBL" id="QJI02100.1"/>
    </source>
</evidence>
<dbReference type="EMBL" id="MT142197">
    <property type="protein sequence ID" value="QJA75978.1"/>
    <property type="molecule type" value="Genomic_DNA"/>
</dbReference>
<evidence type="ECO:0000313" key="3">
    <source>
        <dbReference type="EMBL" id="QJA85416.1"/>
    </source>
</evidence>
<dbReference type="EMBL" id="MT142572">
    <property type="protein sequence ID" value="QJA85416.1"/>
    <property type="molecule type" value="Genomic_DNA"/>
</dbReference>
<reference evidence="1" key="1">
    <citation type="submission" date="2020-03" db="EMBL/GenBank/DDBJ databases">
        <title>The deep terrestrial virosphere.</title>
        <authorList>
            <person name="Holmfeldt K."/>
            <person name="Nilsson E."/>
            <person name="Simone D."/>
            <person name="Lopez-Fernandez M."/>
            <person name="Wu X."/>
            <person name="de Brujin I."/>
            <person name="Lundin D."/>
            <person name="Andersson A."/>
            <person name="Bertilsson S."/>
            <person name="Dopson M."/>
        </authorList>
    </citation>
    <scope>NUCLEOTIDE SEQUENCE</scope>
    <source>
        <strain evidence="2">MM415A01615</strain>
        <strain evidence="3">MM415B02225</strain>
        <strain evidence="1">TM448A01175</strain>
        <strain evidence="4">TM448B02923</strain>
    </source>
</reference>